<dbReference type="Proteomes" id="UP001500102">
    <property type="component" value="Unassembled WGS sequence"/>
</dbReference>
<feature type="compositionally biased region" description="Polar residues" evidence="1">
    <location>
        <begin position="36"/>
        <end position="49"/>
    </location>
</feature>
<gene>
    <name evidence="2" type="ORF">GCM10009825_32870</name>
</gene>
<evidence type="ECO:0000256" key="1">
    <source>
        <dbReference type="SAM" id="MobiDB-lite"/>
    </source>
</evidence>
<name>A0ABN2ZIZ5_9MICC</name>
<keyword evidence="3" id="KW-1185">Reference proteome</keyword>
<comment type="caution">
    <text evidence="2">The sequence shown here is derived from an EMBL/GenBank/DDBJ whole genome shotgun (WGS) entry which is preliminary data.</text>
</comment>
<dbReference type="EMBL" id="BAAAQB010000040">
    <property type="protein sequence ID" value="GAA2142962.1"/>
    <property type="molecule type" value="Genomic_DNA"/>
</dbReference>
<evidence type="ECO:0000313" key="3">
    <source>
        <dbReference type="Proteomes" id="UP001500102"/>
    </source>
</evidence>
<evidence type="ECO:0000313" key="2">
    <source>
        <dbReference type="EMBL" id="GAA2142962.1"/>
    </source>
</evidence>
<reference evidence="2 3" key="1">
    <citation type="journal article" date="2019" name="Int. J. Syst. Evol. Microbiol.">
        <title>The Global Catalogue of Microorganisms (GCM) 10K type strain sequencing project: providing services to taxonomists for standard genome sequencing and annotation.</title>
        <authorList>
            <consortium name="The Broad Institute Genomics Platform"/>
            <consortium name="The Broad Institute Genome Sequencing Center for Infectious Disease"/>
            <person name="Wu L."/>
            <person name="Ma J."/>
        </authorList>
    </citation>
    <scope>NUCLEOTIDE SEQUENCE [LARGE SCALE GENOMIC DNA]</scope>
    <source>
        <strain evidence="2 3">JCM 15921</strain>
    </source>
</reference>
<organism evidence="2 3">
    <name type="scientific">Arthrobacter humicola</name>
    <dbReference type="NCBI Taxonomy" id="409291"/>
    <lineage>
        <taxon>Bacteria</taxon>
        <taxon>Bacillati</taxon>
        <taxon>Actinomycetota</taxon>
        <taxon>Actinomycetes</taxon>
        <taxon>Micrococcales</taxon>
        <taxon>Micrococcaceae</taxon>
        <taxon>Arthrobacter</taxon>
    </lineage>
</organism>
<sequence length="58" mass="5915">MGVGEPGMRAESAHWAATPVAQGWVRFTAVPGGGTLSETPDTEGVQSTWAAGFSAQLP</sequence>
<protein>
    <submittedName>
        <fullName evidence="2">Uncharacterized protein</fullName>
    </submittedName>
</protein>
<accession>A0ABN2ZIZ5</accession>
<feature type="region of interest" description="Disordered" evidence="1">
    <location>
        <begin position="32"/>
        <end position="58"/>
    </location>
</feature>
<proteinExistence type="predicted"/>